<sequence>MKAIITILFLLTININSFYSDVYICDSKDAKKYHYSKTCRGLNACKHKIVKKSKSNAQNLGLTLCGWED</sequence>
<name>A0ABV9P2Y0_9FLAO</name>
<dbReference type="Proteomes" id="UP001595885">
    <property type="component" value="Unassembled WGS sequence"/>
</dbReference>
<protein>
    <submittedName>
        <fullName evidence="1">Uncharacterized protein</fullName>
    </submittedName>
</protein>
<organism evidence="1 2">
    <name type="scientific">Flavobacterium ponti</name>
    <dbReference type="NCBI Taxonomy" id="665133"/>
    <lineage>
        <taxon>Bacteria</taxon>
        <taxon>Pseudomonadati</taxon>
        <taxon>Bacteroidota</taxon>
        <taxon>Flavobacteriia</taxon>
        <taxon>Flavobacteriales</taxon>
        <taxon>Flavobacteriaceae</taxon>
        <taxon>Flavobacterium</taxon>
    </lineage>
</organism>
<reference evidence="2" key="1">
    <citation type="journal article" date="2019" name="Int. J. Syst. Evol. Microbiol.">
        <title>The Global Catalogue of Microorganisms (GCM) 10K type strain sequencing project: providing services to taxonomists for standard genome sequencing and annotation.</title>
        <authorList>
            <consortium name="The Broad Institute Genomics Platform"/>
            <consortium name="The Broad Institute Genome Sequencing Center for Infectious Disease"/>
            <person name="Wu L."/>
            <person name="Ma J."/>
        </authorList>
    </citation>
    <scope>NUCLEOTIDE SEQUENCE [LARGE SCALE GENOMIC DNA]</scope>
    <source>
        <strain evidence="2">CCUG 50349</strain>
    </source>
</reference>
<comment type="caution">
    <text evidence="1">The sequence shown here is derived from an EMBL/GenBank/DDBJ whole genome shotgun (WGS) entry which is preliminary data.</text>
</comment>
<proteinExistence type="predicted"/>
<accession>A0ABV9P2Y0</accession>
<dbReference type="EMBL" id="JBHSGW010000002">
    <property type="protein sequence ID" value="MFC4739040.1"/>
    <property type="molecule type" value="Genomic_DNA"/>
</dbReference>
<evidence type="ECO:0000313" key="2">
    <source>
        <dbReference type="Proteomes" id="UP001595885"/>
    </source>
</evidence>
<gene>
    <name evidence="1" type="ORF">ACFO3U_03445</name>
</gene>
<dbReference type="RefSeq" id="WP_379738337.1">
    <property type="nucleotide sequence ID" value="NZ_JBHSGW010000002.1"/>
</dbReference>
<evidence type="ECO:0000313" key="1">
    <source>
        <dbReference type="EMBL" id="MFC4739040.1"/>
    </source>
</evidence>
<keyword evidence="2" id="KW-1185">Reference proteome</keyword>